<dbReference type="Pfam" id="PF01966">
    <property type="entry name" value="HD"/>
    <property type="match status" value="1"/>
</dbReference>
<reference evidence="2 3" key="1">
    <citation type="submission" date="2023-02" db="EMBL/GenBank/DDBJ databases">
        <title>Genome sequence of Mucilaginibacter jinjuensis strain KACC 16571.</title>
        <authorList>
            <person name="Kim S."/>
            <person name="Heo J."/>
            <person name="Kwon S.-W."/>
        </authorList>
    </citation>
    <scope>NUCLEOTIDE SEQUENCE [LARGE SCALE GENOMIC DNA]</scope>
    <source>
        <strain evidence="2 3">KACC 16571</strain>
    </source>
</reference>
<dbReference type="RefSeq" id="WP_273628502.1">
    <property type="nucleotide sequence ID" value="NZ_CP117167.1"/>
</dbReference>
<sequence>MSIAPIVEKAFVYVTDLIVERIDHTMQFHNLQHTLDVFEAAIEISKHAGLNDDEKTIVQLAALFHDTGYVFQYIGHEDNSIAIAGTYLMQQGYHKGMYTPVLECIEATKIPQSPKNLIQEVLCDADFHHFAKPNYIEYAERLRKEWEVHLKRKYTDEEWSQLNIAVLTNHHYFTEYGKTLMQAIKQQNIDLMRNAY</sequence>
<organism evidence="2 3">
    <name type="scientific">Mucilaginibacter jinjuensis</name>
    <dbReference type="NCBI Taxonomy" id="1176721"/>
    <lineage>
        <taxon>Bacteria</taxon>
        <taxon>Pseudomonadati</taxon>
        <taxon>Bacteroidota</taxon>
        <taxon>Sphingobacteriia</taxon>
        <taxon>Sphingobacteriales</taxon>
        <taxon>Sphingobacteriaceae</taxon>
        <taxon>Mucilaginibacter</taxon>
    </lineage>
</organism>
<feature type="domain" description="HD" evidence="1">
    <location>
        <begin position="31"/>
        <end position="85"/>
    </location>
</feature>
<evidence type="ECO:0000313" key="2">
    <source>
        <dbReference type="EMBL" id="WCT10346.1"/>
    </source>
</evidence>
<accession>A0ABY7T1Z5</accession>
<dbReference type="InterPro" id="IPR003607">
    <property type="entry name" value="HD/PDEase_dom"/>
</dbReference>
<gene>
    <name evidence="2" type="ORF">PQO05_16545</name>
</gene>
<evidence type="ECO:0000259" key="1">
    <source>
        <dbReference type="Pfam" id="PF01966"/>
    </source>
</evidence>
<dbReference type="Proteomes" id="UP001216139">
    <property type="component" value="Chromosome"/>
</dbReference>
<protein>
    <submittedName>
        <fullName evidence="2">HD domain-containing protein</fullName>
    </submittedName>
</protein>
<dbReference type="EMBL" id="CP117167">
    <property type="protein sequence ID" value="WCT10346.1"/>
    <property type="molecule type" value="Genomic_DNA"/>
</dbReference>
<dbReference type="InterPro" id="IPR006674">
    <property type="entry name" value="HD_domain"/>
</dbReference>
<dbReference type="Gene3D" id="1.10.3210.10">
    <property type="entry name" value="Hypothetical protein af1432"/>
    <property type="match status" value="1"/>
</dbReference>
<keyword evidence="3" id="KW-1185">Reference proteome</keyword>
<name>A0ABY7T1Z5_9SPHI</name>
<evidence type="ECO:0000313" key="3">
    <source>
        <dbReference type="Proteomes" id="UP001216139"/>
    </source>
</evidence>
<dbReference type="CDD" id="cd00077">
    <property type="entry name" value="HDc"/>
    <property type="match status" value="1"/>
</dbReference>
<dbReference type="SUPFAM" id="SSF109604">
    <property type="entry name" value="HD-domain/PDEase-like"/>
    <property type="match status" value="1"/>
</dbReference>
<proteinExistence type="predicted"/>